<dbReference type="Pfam" id="PF07919">
    <property type="entry name" value="Gryzun"/>
    <property type="match status" value="1"/>
</dbReference>
<dbReference type="EMBL" id="PDLM01000011">
    <property type="protein sequence ID" value="RDW66182.1"/>
    <property type="molecule type" value="Genomic_DNA"/>
</dbReference>
<dbReference type="InterPro" id="IPR021773">
    <property type="entry name" value="TPC11"/>
</dbReference>
<dbReference type="PANTHER" id="PTHR14374:SF0">
    <property type="entry name" value="TRAFFICKING PROTEIN PARTICLE COMPLEX SUBUNIT 11"/>
    <property type="match status" value="1"/>
</dbReference>
<dbReference type="Pfam" id="PF11817">
    <property type="entry name" value="Foie-gras_1"/>
    <property type="match status" value="1"/>
</dbReference>
<evidence type="ECO:0000259" key="2">
    <source>
        <dbReference type="Pfam" id="PF07919"/>
    </source>
</evidence>
<evidence type="ECO:0000256" key="1">
    <source>
        <dbReference type="SAM" id="MobiDB-lite"/>
    </source>
</evidence>
<dbReference type="AlphaFoldDB" id="A0A3D8QWL9"/>
<feature type="domain" description="Gryzun putative trafficking through Golgi" evidence="2">
    <location>
        <begin position="633"/>
        <end position="1211"/>
    </location>
</feature>
<accession>A0A3D8QWL9</accession>
<feature type="region of interest" description="Disordered" evidence="1">
    <location>
        <begin position="261"/>
        <end position="282"/>
    </location>
</feature>
<name>A0A3D8QWL9_9HELO</name>
<sequence>MDGYEPEFVTHNLPLLVLAGLGPEKPTEASSSTSGWENGIKITSQVPPVETQDAEVLLKHFEANDGRELAWNGREENVKNKFWVKSVGRGYTLPPRHAQVASKPEGSPASRSVLHSPLSPLTPGSRVFPDGLIDPRWIQKHQQIVPSAYISFYTLSSDPSLSTLHDNQLKTDINHIKNVLAQSGYRTRFIAVLLSELKDQPDVEERLTNIRKATGLDPKTSLFFLPPQSSAVELQAFAEVTLSTIYPLCIEYYRDLSKHSRRKRNRGVVPPPTAPTGTSQTLSSQGWNVRYDFKLGIFAEFRQEADAAVRSYENGYETLLGTDVLESIASWSPRWNEARLLADVLTIRVIRCLLWTGNSTAAVRRWQLHYDRIRDLVDRRGKGSSTYGWHAWVSRFSEVMAQLIQRADLADFSPSNSLIYAPADKTVTVGERLQPWEYLHHPGYWYRAAVKHACIRRDVALAMPEDDRNPPGQSPASQIASRAFTYDTYLCPEPHEENPLPRYGKGVDHSAIVIGLLEKAIVEFDARSQTHLVQELSLQIANESIRSKDWPGVLQVLRPLWQKMTYRQEGYWNIVEEISWSLRNAAAHTGDGVSIIAVDWELMNRSFKLQPKWHYDIARSLEGLDTVTAKPAVVLRDQDVHSFLSGTYIFEKAEGKVGELCTSQLSFTSTALPTAAAVTFTEIIIDFEGISIKPVVLKHKLDSQDDPAKVQLSKISLTDGFISSTTSTDDSTEDGRPAHFGGDNLTLRPGQTRVFEFGSLLREAGEARAATATFRIASDSFDLDYILKLSGTSTPEFWWNNTARGRRVVRTNASSFNVLPKPPKMQLRFVSLKEQYYTNESITLQVEVLNEEEEDSIADIDLRITGENAPVATLKHTTGTDADIEASTHLALGKIASAASTTVDIILSAVDYPAVHDLAIKASYSLVSDPETPISCVVSMQLPTISPFEANYDFSPRVHPDPWPSFFSHQESTDASGGIQPDTSAKGLAQKWCLTSRYGSFAAQDLYIEDVDVEVIGQNGGIKCYTEKTASIPEGGIKMMPKTIEEAQFSVFTQKNSLDDRGTATLDVSLAIKWRRDADGAAVNTTVLPVPRLLVSSSEPRVLATISYSTVIPSLIHFDVMIENPSYHFLTFGLNMEPNEDFAFSGIKQSTLQLVPLSRRVVRFQLLPSVSGDWLGPVRCIIRDRYFQKVLKIAPTEGMKIEKDGMLIWVPPLGDDLDT</sequence>
<dbReference type="OrthoDB" id="6278596at2759"/>
<feature type="region of interest" description="Disordered" evidence="1">
    <location>
        <begin position="95"/>
        <end position="120"/>
    </location>
</feature>
<protein>
    <recommendedName>
        <fullName evidence="6">Gryzun putative trafficking through Golgi domain-containing protein</fullName>
    </recommendedName>
</protein>
<keyword evidence="5" id="KW-1185">Reference proteome</keyword>
<proteinExistence type="predicted"/>
<comment type="caution">
    <text evidence="4">The sequence shown here is derived from an EMBL/GenBank/DDBJ whole genome shotgun (WGS) entry which is preliminary data.</text>
</comment>
<evidence type="ECO:0000313" key="5">
    <source>
        <dbReference type="Proteomes" id="UP000256645"/>
    </source>
</evidence>
<evidence type="ECO:0000313" key="4">
    <source>
        <dbReference type="EMBL" id="RDW66182.1"/>
    </source>
</evidence>
<dbReference type="InterPro" id="IPR012880">
    <property type="entry name" value="Gryzun"/>
</dbReference>
<dbReference type="STRING" id="1849047.A0A3D8QWL9"/>
<evidence type="ECO:0008006" key="6">
    <source>
        <dbReference type="Google" id="ProtNLM"/>
    </source>
</evidence>
<dbReference type="PANTHER" id="PTHR14374">
    <property type="entry name" value="FOIE GRAS"/>
    <property type="match status" value="1"/>
</dbReference>
<evidence type="ECO:0000259" key="3">
    <source>
        <dbReference type="Pfam" id="PF11817"/>
    </source>
</evidence>
<feature type="domain" description="Trafficking protein particle complex subunit 11" evidence="3">
    <location>
        <begin position="334"/>
        <end position="605"/>
    </location>
</feature>
<reference evidence="4 5" key="1">
    <citation type="journal article" date="2018" name="IMA Fungus">
        <title>IMA Genome-F 9: Draft genome sequence of Annulohypoxylon stygium, Aspergillus mulundensis, Berkeleyomyces basicola (syn. Thielaviopsis basicola), Ceratocystis smalleyi, two Cercospora beticola strains, Coleophoma cylindrospora, Fusarium fracticaudum, Phialophora cf. hyalina, and Morchella septimelata.</title>
        <authorList>
            <person name="Wingfield B.D."/>
            <person name="Bills G.F."/>
            <person name="Dong Y."/>
            <person name="Huang W."/>
            <person name="Nel W.J."/>
            <person name="Swalarsk-Parry B.S."/>
            <person name="Vaghefi N."/>
            <person name="Wilken P.M."/>
            <person name="An Z."/>
            <person name="de Beer Z.W."/>
            <person name="De Vos L."/>
            <person name="Chen L."/>
            <person name="Duong T.A."/>
            <person name="Gao Y."/>
            <person name="Hammerbacher A."/>
            <person name="Kikkert J.R."/>
            <person name="Li Y."/>
            <person name="Li H."/>
            <person name="Li K."/>
            <person name="Li Q."/>
            <person name="Liu X."/>
            <person name="Ma X."/>
            <person name="Naidoo K."/>
            <person name="Pethybridge S.J."/>
            <person name="Sun J."/>
            <person name="Steenkamp E.T."/>
            <person name="van der Nest M.A."/>
            <person name="van Wyk S."/>
            <person name="Wingfield M.J."/>
            <person name="Xiong C."/>
            <person name="Yue Q."/>
            <person name="Zhang X."/>
        </authorList>
    </citation>
    <scope>NUCLEOTIDE SEQUENCE [LARGE SCALE GENOMIC DNA]</scope>
    <source>
        <strain evidence="4 5">BP6252</strain>
    </source>
</reference>
<organism evidence="4 5">
    <name type="scientific">Coleophoma cylindrospora</name>
    <dbReference type="NCBI Taxonomy" id="1849047"/>
    <lineage>
        <taxon>Eukaryota</taxon>
        <taxon>Fungi</taxon>
        <taxon>Dikarya</taxon>
        <taxon>Ascomycota</taxon>
        <taxon>Pezizomycotina</taxon>
        <taxon>Leotiomycetes</taxon>
        <taxon>Helotiales</taxon>
        <taxon>Dermateaceae</taxon>
        <taxon>Coleophoma</taxon>
    </lineage>
</organism>
<gene>
    <name evidence="4" type="ORF">BP6252_09817</name>
</gene>
<dbReference type="Proteomes" id="UP000256645">
    <property type="component" value="Unassembled WGS sequence"/>
</dbReference>